<keyword evidence="2 6" id="KW-0812">Transmembrane</keyword>
<feature type="transmembrane region" description="Helical" evidence="6">
    <location>
        <begin position="123"/>
        <end position="150"/>
    </location>
</feature>
<comment type="similarity">
    <text evidence="6">Belongs to the ABC-2 integral membrane protein family.</text>
</comment>
<feature type="transmembrane region" description="Helical" evidence="6">
    <location>
        <begin position="250"/>
        <end position="273"/>
    </location>
</feature>
<keyword evidence="6" id="KW-0813">Transport</keyword>
<feature type="transmembrane region" description="Helical" evidence="6">
    <location>
        <begin position="156"/>
        <end position="180"/>
    </location>
</feature>
<dbReference type="PIRSF" id="PIRSF006648">
    <property type="entry name" value="DrrB"/>
    <property type="match status" value="1"/>
</dbReference>
<gene>
    <name evidence="8" type="ORF">P4R38_10025</name>
</gene>
<dbReference type="InterPro" id="IPR047817">
    <property type="entry name" value="ABC2_TM_bact-type"/>
</dbReference>
<dbReference type="InterPro" id="IPR000412">
    <property type="entry name" value="ABC_2_transport"/>
</dbReference>
<dbReference type="PANTHER" id="PTHR43229">
    <property type="entry name" value="NODULATION PROTEIN J"/>
    <property type="match status" value="1"/>
</dbReference>
<sequence>MTTEVVTKQALTTDRLPGSPLRAVEETADLVIRRMRHMRAAPGRLIGVILNPLVLLLAVGYLFKDAIRLPVGTTDYVDYLMPGVALQVGLASVGPTAISVSGDVQRGLMERFRSMPISRRSVLIAHSLADLVLAAVALLVLGGIGLVLGWRPSGGAAGVLSGVGLALVFAYAMIWVGIALGMAVKHAESIDSIGALLLVVLTFLSTAVLPPTAMPGWVRAVAEWNPVSTGSRLIRDAWGTDAPTGGSYPAAHPGVVAAVVLGAVLIGSAAYALRTFTNRA</sequence>
<accession>A0ABT6C959</accession>
<dbReference type="InterPro" id="IPR051784">
    <property type="entry name" value="Nod_factor_ABC_transporter"/>
</dbReference>
<feature type="transmembrane region" description="Helical" evidence="6">
    <location>
        <begin position="83"/>
        <end position="102"/>
    </location>
</feature>
<dbReference type="Pfam" id="PF01061">
    <property type="entry name" value="ABC2_membrane"/>
    <property type="match status" value="1"/>
</dbReference>
<evidence type="ECO:0000256" key="2">
    <source>
        <dbReference type="ARBA" id="ARBA00022692"/>
    </source>
</evidence>
<keyword evidence="6" id="KW-1003">Cell membrane</keyword>
<organism evidence="8 9">
    <name type="scientific">Luteipulveratus flavus</name>
    <dbReference type="NCBI Taxonomy" id="3031728"/>
    <lineage>
        <taxon>Bacteria</taxon>
        <taxon>Bacillati</taxon>
        <taxon>Actinomycetota</taxon>
        <taxon>Actinomycetes</taxon>
        <taxon>Micrococcales</taxon>
        <taxon>Dermacoccaceae</taxon>
        <taxon>Luteipulveratus</taxon>
    </lineage>
</organism>
<dbReference type="PROSITE" id="PS51012">
    <property type="entry name" value="ABC_TM2"/>
    <property type="match status" value="1"/>
</dbReference>
<evidence type="ECO:0000256" key="3">
    <source>
        <dbReference type="ARBA" id="ARBA00022989"/>
    </source>
</evidence>
<protein>
    <recommendedName>
        <fullName evidence="6">Transport permease protein</fullName>
    </recommendedName>
</protein>
<dbReference type="RefSeq" id="WP_277192022.1">
    <property type="nucleotide sequence ID" value="NZ_JAROAV010000028.1"/>
</dbReference>
<dbReference type="InterPro" id="IPR013525">
    <property type="entry name" value="ABC2_TM"/>
</dbReference>
<evidence type="ECO:0000256" key="4">
    <source>
        <dbReference type="ARBA" id="ARBA00023136"/>
    </source>
</evidence>
<feature type="transmembrane region" description="Helical" evidence="6">
    <location>
        <begin position="192"/>
        <end position="209"/>
    </location>
</feature>
<evidence type="ECO:0000313" key="8">
    <source>
        <dbReference type="EMBL" id="MDF8264579.1"/>
    </source>
</evidence>
<evidence type="ECO:0000259" key="7">
    <source>
        <dbReference type="PROSITE" id="PS51012"/>
    </source>
</evidence>
<feature type="domain" description="ABC transmembrane type-2" evidence="7">
    <location>
        <begin position="43"/>
        <end position="276"/>
    </location>
</feature>
<reference evidence="8 9" key="1">
    <citation type="submission" date="2023-03" db="EMBL/GenBank/DDBJ databases">
        <title>YIM 133296 draft genome.</title>
        <authorList>
            <person name="Xiong L."/>
        </authorList>
    </citation>
    <scope>NUCLEOTIDE SEQUENCE [LARGE SCALE GENOMIC DNA]</scope>
    <source>
        <strain evidence="8 9">YIM 133296</strain>
    </source>
</reference>
<evidence type="ECO:0000256" key="6">
    <source>
        <dbReference type="RuleBase" id="RU361157"/>
    </source>
</evidence>
<comment type="subcellular location">
    <subcellularLocation>
        <location evidence="6">Cell membrane</location>
        <topology evidence="6">Multi-pass membrane protein</topology>
    </subcellularLocation>
    <subcellularLocation>
        <location evidence="1">Membrane</location>
        <topology evidence="1">Multi-pass membrane protein</topology>
    </subcellularLocation>
</comment>
<keyword evidence="9" id="KW-1185">Reference proteome</keyword>
<feature type="transmembrane region" description="Helical" evidence="6">
    <location>
        <begin position="43"/>
        <end position="63"/>
    </location>
</feature>
<dbReference type="Proteomes" id="UP001528912">
    <property type="component" value="Unassembled WGS sequence"/>
</dbReference>
<dbReference type="EMBL" id="JAROAV010000028">
    <property type="protein sequence ID" value="MDF8264579.1"/>
    <property type="molecule type" value="Genomic_DNA"/>
</dbReference>
<keyword evidence="5" id="KW-0046">Antibiotic resistance</keyword>
<evidence type="ECO:0000256" key="1">
    <source>
        <dbReference type="ARBA" id="ARBA00004141"/>
    </source>
</evidence>
<evidence type="ECO:0000256" key="5">
    <source>
        <dbReference type="ARBA" id="ARBA00023251"/>
    </source>
</evidence>
<dbReference type="PANTHER" id="PTHR43229:SF2">
    <property type="entry name" value="NODULATION PROTEIN J"/>
    <property type="match status" value="1"/>
</dbReference>
<evidence type="ECO:0000313" key="9">
    <source>
        <dbReference type="Proteomes" id="UP001528912"/>
    </source>
</evidence>
<name>A0ABT6C959_9MICO</name>
<proteinExistence type="inferred from homology"/>
<keyword evidence="3 6" id="KW-1133">Transmembrane helix</keyword>
<keyword evidence="4 6" id="KW-0472">Membrane</keyword>
<comment type="caution">
    <text evidence="8">The sequence shown here is derived from an EMBL/GenBank/DDBJ whole genome shotgun (WGS) entry which is preliminary data.</text>
</comment>
<dbReference type="PRINTS" id="PR00164">
    <property type="entry name" value="ABC2TRNSPORT"/>
</dbReference>